<dbReference type="AlphaFoldDB" id="A0A6P6CMM1"/>
<feature type="compositionally biased region" description="Low complexity" evidence="1">
    <location>
        <begin position="161"/>
        <end position="185"/>
    </location>
</feature>
<dbReference type="KEGG" id="pvp:111742271"/>
<feature type="compositionally biased region" description="Basic and acidic residues" evidence="1">
    <location>
        <begin position="1"/>
        <end position="10"/>
    </location>
</feature>
<feature type="compositionally biased region" description="Basic and acidic residues" evidence="1">
    <location>
        <begin position="281"/>
        <end position="294"/>
    </location>
</feature>
<evidence type="ECO:0000256" key="1">
    <source>
        <dbReference type="SAM" id="MobiDB-lite"/>
    </source>
</evidence>
<feature type="compositionally biased region" description="Pro residues" evidence="1">
    <location>
        <begin position="49"/>
        <end position="60"/>
    </location>
</feature>
<dbReference type="GeneID" id="111742271"/>
<protein>
    <submittedName>
        <fullName evidence="3">Collagen alpha-1(X) chain-like isoform X1</fullName>
    </submittedName>
</protein>
<dbReference type="RefSeq" id="XP_023388549.1">
    <property type="nucleotide sequence ID" value="XM_023532781.1"/>
</dbReference>
<feature type="region of interest" description="Disordered" evidence="1">
    <location>
        <begin position="258"/>
        <end position="294"/>
    </location>
</feature>
<name>A0A6P6CMM1_PTEVA</name>
<keyword evidence="2" id="KW-1185">Reference proteome</keyword>
<evidence type="ECO:0000313" key="2">
    <source>
        <dbReference type="Proteomes" id="UP000515202"/>
    </source>
</evidence>
<feature type="region of interest" description="Disordered" evidence="1">
    <location>
        <begin position="1"/>
        <end position="114"/>
    </location>
</feature>
<feature type="region of interest" description="Disordered" evidence="1">
    <location>
        <begin position="328"/>
        <end position="359"/>
    </location>
</feature>
<feature type="region of interest" description="Disordered" evidence="1">
    <location>
        <begin position="372"/>
        <end position="394"/>
    </location>
</feature>
<gene>
    <name evidence="3" type="primary">LOC111742271</name>
</gene>
<accession>A0A6P6CMM1</accession>
<reference evidence="3" key="1">
    <citation type="submission" date="2025-08" db="UniProtKB">
        <authorList>
            <consortium name="RefSeq"/>
        </authorList>
    </citation>
    <scope>IDENTIFICATION</scope>
    <source>
        <tissue evidence="3">Kidney</tissue>
    </source>
</reference>
<dbReference type="Proteomes" id="UP000515202">
    <property type="component" value="Unplaced"/>
</dbReference>
<evidence type="ECO:0000313" key="3">
    <source>
        <dbReference type="RefSeq" id="XP_023388549.1"/>
    </source>
</evidence>
<feature type="region of interest" description="Disordered" evidence="1">
    <location>
        <begin position="154"/>
        <end position="187"/>
    </location>
</feature>
<proteinExistence type="predicted"/>
<feature type="compositionally biased region" description="Low complexity" evidence="1">
    <location>
        <begin position="381"/>
        <end position="394"/>
    </location>
</feature>
<sequence length="454" mass="46579">MQEPGLEHRLGPLAPRGSSEPPASEDVHHTALADLSSPSTWLDLRGAPGTPPHPLRPAPGPTGAGTRDDSEEPLLPGEPGPRADKAANEGEQSVAQVPAHSTEHAHGGSRRPTIVSGTAVSVVSGWTGPELLRPLSRAVRPHTQQQAPDVRLPRAQGRVGGPARAAGSGEGPAAAAGVGSSRGRPTGVPCEPLSPGCTSSSGCPPPAGRAFQGLWAPRCVRGCRQGRRARRLEGSAAPCPLSAVRGHDGSPVGLRPPQHSSWAGAPAPGVAGEGRGVAEGVPREAGGKGRTRGGEGGRLMWTLACSPHLWATPCPVLCWGHSQGKGDCASRGVRGASGGQEEGPGPPQNAALGKSLPPDEPRVGACLGKMGPLLQGGHQESTSPSLSPFLSGSPRKTVEVHRRWGSLSRPHPSPWLREGAETLPFSVWEGLGRLSRNPYPWLKGTATLPAQPPG</sequence>
<organism evidence="2 3">
    <name type="scientific">Pteropus vampyrus</name>
    <name type="common">Large flying fox</name>
    <dbReference type="NCBI Taxonomy" id="132908"/>
    <lineage>
        <taxon>Eukaryota</taxon>
        <taxon>Metazoa</taxon>
        <taxon>Chordata</taxon>
        <taxon>Craniata</taxon>
        <taxon>Vertebrata</taxon>
        <taxon>Euteleostomi</taxon>
        <taxon>Mammalia</taxon>
        <taxon>Eutheria</taxon>
        <taxon>Laurasiatheria</taxon>
        <taxon>Chiroptera</taxon>
        <taxon>Yinpterochiroptera</taxon>
        <taxon>Pteropodoidea</taxon>
        <taxon>Pteropodidae</taxon>
        <taxon>Pteropodinae</taxon>
        <taxon>Pteropus</taxon>
    </lineage>
</organism>